<protein>
    <submittedName>
        <fullName evidence="2">Pimeloyl-ACP methyl ester carboxylesterase</fullName>
    </submittedName>
</protein>
<organism evidence="2 3">
    <name type="scientific">Sunxiuqinia elliptica</name>
    <dbReference type="NCBI Taxonomy" id="655355"/>
    <lineage>
        <taxon>Bacteria</taxon>
        <taxon>Pseudomonadati</taxon>
        <taxon>Bacteroidota</taxon>
        <taxon>Bacteroidia</taxon>
        <taxon>Marinilabiliales</taxon>
        <taxon>Prolixibacteraceae</taxon>
        <taxon>Sunxiuqinia</taxon>
    </lineage>
</organism>
<dbReference type="InterPro" id="IPR050266">
    <property type="entry name" value="AB_hydrolase_sf"/>
</dbReference>
<dbReference type="InterPro" id="IPR000073">
    <property type="entry name" value="AB_hydrolase_1"/>
</dbReference>
<dbReference type="AlphaFoldDB" id="A0A1I2F3J5"/>
<dbReference type="EMBL" id="FONW01000002">
    <property type="protein sequence ID" value="SFE99070.1"/>
    <property type="molecule type" value="Genomic_DNA"/>
</dbReference>
<accession>A0A1I2F3J5</accession>
<evidence type="ECO:0000313" key="2">
    <source>
        <dbReference type="EMBL" id="SFE99070.1"/>
    </source>
</evidence>
<feature type="domain" description="AB hydrolase-1" evidence="1">
    <location>
        <begin position="70"/>
        <end position="243"/>
    </location>
</feature>
<dbReference type="Gene3D" id="3.40.50.1820">
    <property type="entry name" value="alpha/beta hydrolase"/>
    <property type="match status" value="1"/>
</dbReference>
<proteinExistence type="predicted"/>
<dbReference type="STRING" id="655355.SAMN05216283_102322"/>
<dbReference type="SUPFAM" id="SSF53474">
    <property type="entry name" value="alpha/beta-Hydrolases"/>
    <property type="match status" value="1"/>
</dbReference>
<name>A0A1I2F3J5_9BACT</name>
<dbReference type="RefSeq" id="WP_093918986.1">
    <property type="nucleotide sequence ID" value="NZ_FONW01000002.1"/>
</dbReference>
<dbReference type="InterPro" id="IPR029058">
    <property type="entry name" value="AB_hydrolase_fold"/>
</dbReference>
<dbReference type="GO" id="GO:0016020">
    <property type="term" value="C:membrane"/>
    <property type="evidence" value="ECO:0007669"/>
    <property type="project" value="TreeGrafter"/>
</dbReference>
<gene>
    <name evidence="2" type="ORF">SAMN05216283_102322</name>
</gene>
<keyword evidence="3" id="KW-1185">Reference proteome</keyword>
<evidence type="ECO:0000259" key="1">
    <source>
        <dbReference type="Pfam" id="PF00561"/>
    </source>
</evidence>
<evidence type="ECO:0000313" key="3">
    <source>
        <dbReference type="Proteomes" id="UP000198964"/>
    </source>
</evidence>
<dbReference type="Proteomes" id="UP000198964">
    <property type="component" value="Unassembled WGS sequence"/>
</dbReference>
<dbReference type="PANTHER" id="PTHR43798">
    <property type="entry name" value="MONOACYLGLYCEROL LIPASE"/>
    <property type="match status" value="1"/>
</dbReference>
<sequence length="263" mass="29827">MKSIRKYGSKPYRIALLHGGPGAAGELKPVAENLAHEFGVLELLQSERSVSTQLLELHKQLSRQADLPVSLIGHSWGAWLAFLFAANYPDLVRQLILIGSGAFDEKYNKNLIDIRLSRLSQANREEAEYLLCKIHSGNTDNQTLRDFGRLMNLADSFDYEGNSQEQIELDMEIYQSVWPEASKLRATKKLLHRAANISCPVVAIHGSYDPHPIDGVEQPLAALLPDFKMIRLNKCGHTPWFEKQASVQFFEILREELRKIDYL</sequence>
<reference evidence="2 3" key="1">
    <citation type="submission" date="2016-10" db="EMBL/GenBank/DDBJ databases">
        <authorList>
            <person name="de Groot N.N."/>
        </authorList>
    </citation>
    <scope>NUCLEOTIDE SEQUENCE [LARGE SCALE GENOMIC DNA]</scope>
    <source>
        <strain evidence="2 3">CGMCC 1.9156</strain>
    </source>
</reference>
<dbReference type="PANTHER" id="PTHR43798:SF33">
    <property type="entry name" value="HYDROLASE, PUTATIVE (AFU_ORTHOLOGUE AFUA_2G14860)-RELATED"/>
    <property type="match status" value="1"/>
</dbReference>
<dbReference type="Pfam" id="PF00561">
    <property type="entry name" value="Abhydrolase_1"/>
    <property type="match status" value="1"/>
</dbReference>